<keyword evidence="2" id="KW-0732">Signal</keyword>
<feature type="signal peptide" evidence="2">
    <location>
        <begin position="1"/>
        <end position="27"/>
    </location>
</feature>
<dbReference type="AlphaFoldDB" id="A0A1H3SIP3"/>
<dbReference type="EMBL" id="FNPE01000020">
    <property type="protein sequence ID" value="SDZ37558.1"/>
    <property type="molecule type" value="Genomic_DNA"/>
</dbReference>
<evidence type="ECO:0000313" key="4">
    <source>
        <dbReference type="Proteomes" id="UP000183417"/>
    </source>
</evidence>
<accession>A0A1H3SIP3</accession>
<sequence>MVIPIPSPSFKSLLPWTLVLCAGGAFAQAPVEAAAQKPTLPTQLQYSSAVGAYKAYADQPVQSWRDANDRVGQIGGWKAYAQEIKTGEPASLKDASPGDQPHAGHHGGSKP</sequence>
<evidence type="ECO:0000313" key="3">
    <source>
        <dbReference type="EMBL" id="SDZ37558.1"/>
    </source>
</evidence>
<proteinExistence type="predicted"/>
<protein>
    <submittedName>
        <fullName evidence="3">Uncharacterized protein</fullName>
    </submittedName>
</protein>
<organism evidence="3 4">
    <name type="scientific">Delftia lacustris</name>
    <dbReference type="NCBI Taxonomy" id="558537"/>
    <lineage>
        <taxon>Bacteria</taxon>
        <taxon>Pseudomonadati</taxon>
        <taxon>Pseudomonadota</taxon>
        <taxon>Betaproteobacteria</taxon>
        <taxon>Burkholderiales</taxon>
        <taxon>Comamonadaceae</taxon>
        <taxon>Delftia</taxon>
    </lineage>
</organism>
<name>A0A1H3SIP3_9BURK</name>
<dbReference type="Proteomes" id="UP000183417">
    <property type="component" value="Unassembled WGS sequence"/>
</dbReference>
<dbReference type="RefSeq" id="WP_016446932.1">
    <property type="nucleotide sequence ID" value="NZ_CP141274.1"/>
</dbReference>
<evidence type="ECO:0000256" key="2">
    <source>
        <dbReference type="SAM" id="SignalP"/>
    </source>
</evidence>
<gene>
    <name evidence="3" type="ORF">SAMN05421547_12078</name>
</gene>
<dbReference type="GeneID" id="94692604"/>
<evidence type="ECO:0000256" key="1">
    <source>
        <dbReference type="SAM" id="MobiDB-lite"/>
    </source>
</evidence>
<feature type="chain" id="PRO_5010285440" evidence="2">
    <location>
        <begin position="28"/>
        <end position="111"/>
    </location>
</feature>
<reference evidence="3 4" key="1">
    <citation type="submission" date="2016-10" db="EMBL/GenBank/DDBJ databases">
        <authorList>
            <person name="de Groot N.N."/>
        </authorList>
    </citation>
    <scope>NUCLEOTIDE SEQUENCE [LARGE SCALE GENOMIC DNA]</scope>
    <source>
        <strain evidence="3 4">LMG 24775</strain>
    </source>
</reference>
<feature type="region of interest" description="Disordered" evidence="1">
    <location>
        <begin position="86"/>
        <end position="111"/>
    </location>
</feature>